<dbReference type="Proteomes" id="UP000220034">
    <property type="component" value="Unassembled WGS sequence"/>
</dbReference>
<gene>
    <name evidence="2" type="ORF">SAMN06273572_10416</name>
</gene>
<evidence type="ECO:0000313" key="3">
    <source>
        <dbReference type="Proteomes" id="UP000220034"/>
    </source>
</evidence>
<evidence type="ECO:0000259" key="1">
    <source>
        <dbReference type="Pfam" id="PF02538"/>
    </source>
</evidence>
<dbReference type="GO" id="GO:0006749">
    <property type="term" value="P:glutathione metabolic process"/>
    <property type="evidence" value="ECO:0007669"/>
    <property type="project" value="TreeGrafter"/>
</dbReference>
<organism evidence="2 3">
    <name type="scientific">Pontivivens marinum</name>
    <dbReference type="NCBI Taxonomy" id="1690039"/>
    <lineage>
        <taxon>Bacteria</taxon>
        <taxon>Pseudomonadati</taxon>
        <taxon>Pseudomonadota</taxon>
        <taxon>Alphaproteobacteria</taxon>
        <taxon>Rhodobacterales</taxon>
        <taxon>Paracoccaceae</taxon>
        <taxon>Pontivivens</taxon>
    </lineage>
</organism>
<name>A0A2C9CSV6_9RHOB</name>
<dbReference type="AlphaFoldDB" id="A0A2C9CSV6"/>
<proteinExistence type="predicted"/>
<sequence length="610" mass="65306">MTPLSSASSPQSAMADAPLCDPVTLEIIRGAIMATQREMEALIERTAISAFIREKKDFYTALFDENGVMAVGSMVPIFGDLTTPVFEKFPRETMKPGDLYWYNDCYGSKGAVTHSNDQVLLAPVFHDGRLCAFVMSWAHFADIGGLHPGSISPDATSIYQEGIIVPPTKMIDAGVVNETALDIFHRNSRYPAQSEGDMAALTAAVKLGVDRVAEIVARYSADIVSNALSQLLERTRKLVRSQLAENFDYGTYRFADQIDSDGHGNGPFSLRFAITREKGADGEDRFIFDATESDDQAPGPVNLIMNKGVAGMALGLFYLGGDPAQVCNAGGPLAIDEVRLREGSIVQPKFPAPLGMRGLTMMRMLAVLNGMVNRGKGGAPAAHSAYVVTIMRGTYGRDTGSPQEFLLADGIGVGYGARDFADGIDAVYFVAQENYPVEFLESSYPVRLRNYGVVPDSGGPGKWRGGTGIIREYEVLADEMRLALRIDGVTNPPWGYAGGKSAGVGGAWVNPGTAGEKVIPPLSDGTVLTKGDVLRIHTGGGGGMGHPYDRPAETVLEDVLGGFVTAAAARSEYGVVITDDVLDTAATEALRQDRPTAMAFHRNTYCEELA</sequence>
<accession>A0A2C9CSV6</accession>
<reference evidence="3" key="1">
    <citation type="submission" date="2017-09" db="EMBL/GenBank/DDBJ databases">
        <authorList>
            <person name="Varghese N."/>
            <person name="Submissions S."/>
        </authorList>
    </citation>
    <scope>NUCLEOTIDE SEQUENCE [LARGE SCALE GENOMIC DNA]</scope>
    <source>
        <strain evidence="3">C7</strain>
    </source>
</reference>
<protein>
    <submittedName>
        <fullName evidence="2">N-methylhydantoinase B</fullName>
    </submittedName>
</protein>
<dbReference type="PANTHER" id="PTHR11365">
    <property type="entry name" value="5-OXOPROLINASE RELATED"/>
    <property type="match status" value="1"/>
</dbReference>
<dbReference type="RefSeq" id="WP_245851578.1">
    <property type="nucleotide sequence ID" value="NZ_OCTN01000004.1"/>
</dbReference>
<dbReference type="InterPro" id="IPR045079">
    <property type="entry name" value="Oxoprolinase-like"/>
</dbReference>
<dbReference type="PANTHER" id="PTHR11365:SF23">
    <property type="entry name" value="HYPOTHETICAL 5-OXOPROLINASE (EUROFUNG)-RELATED"/>
    <property type="match status" value="1"/>
</dbReference>
<keyword evidence="3" id="KW-1185">Reference proteome</keyword>
<dbReference type="GO" id="GO:0017168">
    <property type="term" value="F:5-oxoprolinase (ATP-hydrolyzing) activity"/>
    <property type="evidence" value="ECO:0007669"/>
    <property type="project" value="TreeGrafter"/>
</dbReference>
<dbReference type="GO" id="GO:0005829">
    <property type="term" value="C:cytosol"/>
    <property type="evidence" value="ECO:0007669"/>
    <property type="project" value="TreeGrafter"/>
</dbReference>
<dbReference type="Pfam" id="PF02538">
    <property type="entry name" value="Hydantoinase_B"/>
    <property type="match status" value="1"/>
</dbReference>
<dbReference type="InterPro" id="IPR003692">
    <property type="entry name" value="Hydantoinase_B"/>
</dbReference>
<dbReference type="EMBL" id="OCTN01000004">
    <property type="protein sequence ID" value="SOH94318.1"/>
    <property type="molecule type" value="Genomic_DNA"/>
</dbReference>
<evidence type="ECO:0000313" key="2">
    <source>
        <dbReference type="EMBL" id="SOH94318.1"/>
    </source>
</evidence>
<feature type="domain" description="Hydantoinase B/oxoprolinase" evidence="1">
    <location>
        <begin position="21"/>
        <end position="547"/>
    </location>
</feature>